<comment type="caution">
    <text evidence="2">The sequence shown here is derived from an EMBL/GenBank/DDBJ whole genome shotgun (WGS) entry which is preliminary data.</text>
</comment>
<reference evidence="2 3" key="1">
    <citation type="submission" date="2014-04" db="EMBL/GenBank/DDBJ databases">
        <title>Draft Genome Sequence of Synergistes jonesii.</title>
        <authorList>
            <person name="Coil D.A."/>
            <person name="Eisen J.A."/>
            <person name="Holland-Moritz H.E."/>
        </authorList>
    </citation>
    <scope>NUCLEOTIDE SEQUENCE [LARGE SCALE GENOMIC DNA]</scope>
    <source>
        <strain evidence="2 3">78-1</strain>
    </source>
</reference>
<dbReference type="AlphaFoldDB" id="A0A073IPG5"/>
<accession>A0A073IPG5</accession>
<gene>
    <name evidence="2" type="ORF">EH55_08030</name>
</gene>
<sequence length="66" mass="7882">MLDEQGDFQDKPRRKYFRKIDPKKLEEFLRERPNAYLKEAAEIFGCSKAAVSKALKRMNYTKKKRA</sequence>
<evidence type="ECO:0000313" key="3">
    <source>
        <dbReference type="Proteomes" id="UP000027665"/>
    </source>
</evidence>
<dbReference type="STRING" id="2754.EH55_08030"/>
<keyword evidence="3" id="KW-1185">Reference proteome</keyword>
<evidence type="ECO:0000313" key="2">
    <source>
        <dbReference type="EMBL" id="KEJ91614.1"/>
    </source>
</evidence>
<dbReference type="Pfam" id="PF01710">
    <property type="entry name" value="HTH_Tnp_IS630"/>
    <property type="match status" value="1"/>
</dbReference>
<name>A0A073IPG5_9BACT</name>
<proteinExistence type="predicted"/>
<dbReference type="Proteomes" id="UP000027665">
    <property type="component" value="Unassembled WGS sequence"/>
</dbReference>
<dbReference type="EMBL" id="JMKI01000038">
    <property type="protein sequence ID" value="KEJ91614.1"/>
    <property type="molecule type" value="Genomic_DNA"/>
</dbReference>
<protein>
    <recommendedName>
        <fullName evidence="1">Transposase Synechocystis PCC 6803 domain-containing protein</fullName>
    </recommendedName>
</protein>
<organism evidence="2 3">
    <name type="scientific">Synergistes jonesii</name>
    <dbReference type="NCBI Taxonomy" id="2754"/>
    <lineage>
        <taxon>Bacteria</taxon>
        <taxon>Thermotogati</taxon>
        <taxon>Synergistota</taxon>
        <taxon>Synergistia</taxon>
        <taxon>Synergistales</taxon>
        <taxon>Synergistaceae</taxon>
        <taxon>Synergistes</taxon>
    </lineage>
</organism>
<feature type="domain" description="Transposase Synechocystis PCC 6803" evidence="1">
    <location>
        <begin position="6"/>
        <end position="65"/>
    </location>
</feature>
<dbReference type="InterPro" id="IPR002622">
    <property type="entry name" value="Transposase_14"/>
</dbReference>
<evidence type="ECO:0000259" key="1">
    <source>
        <dbReference type="Pfam" id="PF01710"/>
    </source>
</evidence>